<reference evidence="3" key="1">
    <citation type="submission" date="2022-02" db="EMBL/GenBank/DDBJ databases">
        <title>Coral-associated bacteria.</title>
        <authorList>
            <person name="Tang K."/>
            <person name="Wang X."/>
        </authorList>
    </citation>
    <scope>NUCLEOTIDE SEQUENCE</scope>
    <source>
        <strain evidence="3">SCSIO 43006</strain>
    </source>
</reference>
<accession>A0ABY4VAP3</accession>
<dbReference type="InterPro" id="IPR016410">
    <property type="entry name" value="Phage_imm"/>
</dbReference>
<feature type="transmembrane region" description="Helical" evidence="2">
    <location>
        <begin position="53"/>
        <end position="75"/>
    </location>
</feature>
<evidence type="ECO:0000256" key="1">
    <source>
        <dbReference type="SAM" id="MobiDB-lite"/>
    </source>
</evidence>
<name>A0ABY4VAP3_9GAMM</name>
<dbReference type="EMBL" id="CP092418">
    <property type="protein sequence ID" value="USD21346.1"/>
    <property type="molecule type" value="Genomic_DNA"/>
</dbReference>
<sequence length="109" mass="11857">MFTDLDQLISSFSELLSQISPLKGFLFVVFFFAVWFLPAIVAFFLNRKHFRKILAANVPAGLSWIAWVALLAWAVTGKLRDKDGAKGQITSGGNKEAGVSGKHAASSGR</sequence>
<feature type="region of interest" description="Disordered" evidence="1">
    <location>
        <begin position="85"/>
        <end position="109"/>
    </location>
</feature>
<keyword evidence="2" id="KW-0472">Membrane</keyword>
<dbReference type="Pfam" id="PF14373">
    <property type="entry name" value="Imm_superinfect"/>
    <property type="match status" value="1"/>
</dbReference>
<keyword evidence="2" id="KW-1133">Transmembrane helix</keyword>
<protein>
    <submittedName>
        <fullName evidence="3">Superinfection immunity protein</fullName>
    </submittedName>
</protein>
<keyword evidence="4" id="KW-1185">Reference proteome</keyword>
<feature type="transmembrane region" description="Helical" evidence="2">
    <location>
        <begin position="25"/>
        <end position="46"/>
    </location>
</feature>
<dbReference type="RefSeq" id="WP_252083744.1">
    <property type="nucleotide sequence ID" value="NZ_CP092418.1"/>
</dbReference>
<evidence type="ECO:0000256" key="2">
    <source>
        <dbReference type="SAM" id="Phobius"/>
    </source>
</evidence>
<dbReference type="Proteomes" id="UP001055658">
    <property type="component" value="Chromosome"/>
</dbReference>
<organism evidence="3 4">
    <name type="scientific">Microbulbifer variabilis</name>
    <dbReference type="NCBI Taxonomy" id="266805"/>
    <lineage>
        <taxon>Bacteria</taxon>
        <taxon>Pseudomonadati</taxon>
        <taxon>Pseudomonadota</taxon>
        <taxon>Gammaproteobacteria</taxon>
        <taxon>Cellvibrionales</taxon>
        <taxon>Microbulbiferaceae</taxon>
        <taxon>Microbulbifer</taxon>
    </lineage>
</organism>
<evidence type="ECO:0000313" key="4">
    <source>
        <dbReference type="Proteomes" id="UP001055658"/>
    </source>
</evidence>
<gene>
    <name evidence="3" type="ORF">MJO52_20185</name>
</gene>
<proteinExistence type="predicted"/>
<keyword evidence="2" id="KW-0812">Transmembrane</keyword>
<evidence type="ECO:0000313" key="3">
    <source>
        <dbReference type="EMBL" id="USD21346.1"/>
    </source>
</evidence>